<sequence length="85" mass="9708">MLAEACYHNGYFVVIRNLLLLQDLSMGLEETAEHDLTGHALCRCASINQHGLCPCLKIILFLTKLILDEMTLPHWMTTLKMLNKH</sequence>
<keyword evidence="2" id="KW-1185">Reference proteome</keyword>
<reference evidence="1 2" key="1">
    <citation type="submission" date="2015-01" db="EMBL/GenBank/DDBJ databases">
        <title>Evolution of Trichinella species and genotypes.</title>
        <authorList>
            <person name="Korhonen P.K."/>
            <person name="Edoardo P."/>
            <person name="Giuseppe L.R."/>
            <person name="Gasser R.B."/>
        </authorList>
    </citation>
    <scope>NUCLEOTIDE SEQUENCE [LARGE SCALE GENOMIC DNA]</scope>
    <source>
        <strain evidence="1">ISS588</strain>
    </source>
</reference>
<comment type="caution">
    <text evidence="1">The sequence shown here is derived from an EMBL/GenBank/DDBJ whole genome shotgun (WGS) entry which is preliminary data.</text>
</comment>
<evidence type="ECO:0000313" key="1">
    <source>
        <dbReference type="EMBL" id="KRZ23187.1"/>
    </source>
</evidence>
<gene>
    <name evidence="1" type="ORF">T4B_14820</name>
</gene>
<evidence type="ECO:0000313" key="2">
    <source>
        <dbReference type="Proteomes" id="UP000054805"/>
    </source>
</evidence>
<dbReference type="EMBL" id="JYDS01000151">
    <property type="protein sequence ID" value="KRZ23187.1"/>
    <property type="molecule type" value="Genomic_DNA"/>
</dbReference>
<accession>A0A0V1IK45</accession>
<protein>
    <submittedName>
        <fullName evidence="1">Uncharacterized protein</fullName>
    </submittedName>
</protein>
<proteinExistence type="predicted"/>
<dbReference type="Proteomes" id="UP000054805">
    <property type="component" value="Unassembled WGS sequence"/>
</dbReference>
<dbReference type="AlphaFoldDB" id="A0A0V1IK45"/>
<name>A0A0V1IK45_TRIPS</name>
<organism evidence="1 2">
    <name type="scientific">Trichinella pseudospiralis</name>
    <name type="common">Parasitic roundworm</name>
    <dbReference type="NCBI Taxonomy" id="6337"/>
    <lineage>
        <taxon>Eukaryota</taxon>
        <taxon>Metazoa</taxon>
        <taxon>Ecdysozoa</taxon>
        <taxon>Nematoda</taxon>
        <taxon>Enoplea</taxon>
        <taxon>Dorylaimia</taxon>
        <taxon>Trichinellida</taxon>
        <taxon>Trichinellidae</taxon>
        <taxon>Trichinella</taxon>
    </lineage>
</organism>